<evidence type="ECO:0008006" key="7">
    <source>
        <dbReference type="Google" id="ProtNLM"/>
    </source>
</evidence>
<dbReference type="FunFam" id="3.90.70.10:FF:000103">
    <property type="entry name" value="Hypothetical LOC496748"/>
    <property type="match status" value="1"/>
</dbReference>
<dbReference type="InterPro" id="IPR013201">
    <property type="entry name" value="Prot_inhib_I29"/>
</dbReference>
<dbReference type="InterPro" id="IPR025661">
    <property type="entry name" value="Pept_asp_AS"/>
</dbReference>
<feature type="chain" id="PRO_5035734022" description="Peptidase C1A papain C-terminal domain-containing protein" evidence="2">
    <location>
        <begin position="36"/>
        <end position="352"/>
    </location>
</feature>
<evidence type="ECO:0000259" key="3">
    <source>
        <dbReference type="SMART" id="SM00645"/>
    </source>
</evidence>
<dbReference type="GO" id="GO:0006508">
    <property type="term" value="P:proteolysis"/>
    <property type="evidence" value="ECO:0007669"/>
    <property type="project" value="InterPro"/>
</dbReference>
<dbReference type="Pfam" id="PF00112">
    <property type="entry name" value="Peptidase_C1"/>
    <property type="match status" value="1"/>
</dbReference>
<dbReference type="SUPFAM" id="SSF54001">
    <property type="entry name" value="Cysteine proteinases"/>
    <property type="match status" value="1"/>
</dbReference>
<feature type="signal peptide" evidence="2">
    <location>
        <begin position="1"/>
        <end position="35"/>
    </location>
</feature>
<keyword evidence="2" id="KW-0732">Signal</keyword>
<evidence type="ECO:0000256" key="1">
    <source>
        <dbReference type="ARBA" id="ARBA00008455"/>
    </source>
</evidence>
<dbReference type="SMART" id="SM00848">
    <property type="entry name" value="Inhibitor_I29"/>
    <property type="match status" value="1"/>
</dbReference>
<dbReference type="InterPro" id="IPR000668">
    <property type="entry name" value="Peptidase_C1A_C"/>
</dbReference>
<dbReference type="Gene3D" id="3.90.70.10">
    <property type="entry name" value="Cysteine proteinases"/>
    <property type="match status" value="1"/>
</dbReference>
<organism evidence="5 6">
    <name type="scientific">Cloeon dipterum</name>
    <dbReference type="NCBI Taxonomy" id="197152"/>
    <lineage>
        <taxon>Eukaryota</taxon>
        <taxon>Metazoa</taxon>
        <taxon>Ecdysozoa</taxon>
        <taxon>Arthropoda</taxon>
        <taxon>Hexapoda</taxon>
        <taxon>Insecta</taxon>
        <taxon>Pterygota</taxon>
        <taxon>Palaeoptera</taxon>
        <taxon>Ephemeroptera</taxon>
        <taxon>Pisciforma</taxon>
        <taxon>Baetidae</taxon>
        <taxon>Cloeon</taxon>
    </lineage>
</organism>
<dbReference type="InterPro" id="IPR038765">
    <property type="entry name" value="Papain-like_cys_pep_sf"/>
</dbReference>
<dbReference type="PRINTS" id="PR00705">
    <property type="entry name" value="PAPAIN"/>
</dbReference>
<evidence type="ECO:0000259" key="4">
    <source>
        <dbReference type="SMART" id="SM00848"/>
    </source>
</evidence>
<comment type="caution">
    <text evidence="5">The sequence shown here is derived from an EMBL/GenBank/DDBJ whole genome shotgun (WGS) entry which is preliminary data.</text>
</comment>
<dbReference type="Proteomes" id="UP000494165">
    <property type="component" value="Unassembled WGS sequence"/>
</dbReference>
<keyword evidence="6" id="KW-1185">Reference proteome</keyword>
<feature type="domain" description="Cathepsin propeptide inhibitor" evidence="4">
    <location>
        <begin position="43"/>
        <end position="103"/>
    </location>
</feature>
<protein>
    <recommendedName>
        <fullName evidence="7">Peptidase C1A papain C-terminal domain-containing protein</fullName>
    </recommendedName>
</protein>
<evidence type="ECO:0000256" key="2">
    <source>
        <dbReference type="SAM" id="SignalP"/>
    </source>
</evidence>
<dbReference type="AlphaFoldDB" id="A0A8S1DBU2"/>
<evidence type="ECO:0000313" key="6">
    <source>
        <dbReference type="Proteomes" id="UP000494165"/>
    </source>
</evidence>
<dbReference type="CDD" id="cd02248">
    <property type="entry name" value="Peptidase_C1A"/>
    <property type="match status" value="1"/>
</dbReference>
<dbReference type="PROSITE" id="PS00640">
    <property type="entry name" value="THIOL_PROTEASE_ASN"/>
    <property type="match status" value="1"/>
</dbReference>
<accession>A0A8S1DBU2</accession>
<dbReference type="InterPro" id="IPR013128">
    <property type="entry name" value="Peptidase_C1A"/>
</dbReference>
<name>A0A8S1DBU2_9INSE</name>
<dbReference type="EMBL" id="CADEPI010000201">
    <property type="protein sequence ID" value="CAB3380104.1"/>
    <property type="molecule type" value="Genomic_DNA"/>
</dbReference>
<gene>
    <name evidence="5" type="ORF">CLODIP_2_CD07091</name>
</gene>
<reference evidence="5 6" key="1">
    <citation type="submission" date="2020-04" db="EMBL/GenBank/DDBJ databases">
        <authorList>
            <person name="Alioto T."/>
            <person name="Alioto T."/>
            <person name="Gomez Garrido J."/>
        </authorList>
    </citation>
    <scope>NUCLEOTIDE SEQUENCE [LARGE SCALE GENOMIC DNA]</scope>
</reference>
<dbReference type="Pfam" id="PF08246">
    <property type="entry name" value="Inhibitor_I29"/>
    <property type="match status" value="1"/>
</dbReference>
<dbReference type="PANTHER" id="PTHR12411">
    <property type="entry name" value="CYSTEINE PROTEASE FAMILY C1-RELATED"/>
    <property type="match status" value="1"/>
</dbReference>
<evidence type="ECO:0000313" key="5">
    <source>
        <dbReference type="EMBL" id="CAB3380104.1"/>
    </source>
</evidence>
<dbReference type="InterPro" id="IPR039417">
    <property type="entry name" value="Peptidase_C1A_papain-like"/>
</dbReference>
<feature type="domain" description="Peptidase C1A papain C-terminal" evidence="3">
    <location>
        <begin position="132"/>
        <end position="347"/>
    </location>
</feature>
<dbReference type="SMART" id="SM00645">
    <property type="entry name" value="Pept_C1"/>
    <property type="match status" value="1"/>
</dbReference>
<proteinExistence type="inferred from homology"/>
<dbReference type="GO" id="GO:0008234">
    <property type="term" value="F:cysteine-type peptidase activity"/>
    <property type="evidence" value="ECO:0007669"/>
    <property type="project" value="InterPro"/>
</dbReference>
<comment type="similarity">
    <text evidence="1">Belongs to the peptidase C1 family.</text>
</comment>
<sequence length="352" mass="40386">MPLYICILNRTCFKMKLLLLFTVASLCALGSFAKANECRAQQFVHFIRKYNKEYSSPAEFFSRMRAYMRHCREIYEHNERYEKGLETFEKGINQFADSYEDERYFTGELPATDDPEEFENLPSDFFRNKYYMPKEVDWRKRGAVTPVKDQGPCASCWAFGTTAALESHYVIQMKNNLTDLSEQSLLDCDTHSFGCNGGLTSNAFKFVAKHGIAREVDYPYTHVKGPCQCKEKGCSDHPKIGKILQGRFRKEETLMEVVAFFGPVAFVFDGSVASFLQYKKGVYSASDCRANTKSHSMAIVGYGTENGQDYWLVKNSWGYGWGDKGYIKIARNKNNFCGVINKIFLPVYKVKH</sequence>
<dbReference type="OrthoDB" id="10253408at2759"/>